<feature type="transmembrane region" description="Helical" evidence="1">
    <location>
        <begin position="158"/>
        <end position="185"/>
    </location>
</feature>
<feature type="transmembrane region" description="Helical" evidence="1">
    <location>
        <begin position="20"/>
        <end position="37"/>
    </location>
</feature>
<evidence type="ECO:0000256" key="1">
    <source>
        <dbReference type="SAM" id="Phobius"/>
    </source>
</evidence>
<keyword evidence="1" id="KW-0812">Transmembrane</keyword>
<accession>A0A6J4TV33</accession>
<proteinExistence type="predicted"/>
<feature type="transmembrane region" description="Helical" evidence="1">
    <location>
        <begin position="49"/>
        <end position="72"/>
    </location>
</feature>
<dbReference type="EMBL" id="CADCWB010000253">
    <property type="protein sequence ID" value="CAA9532747.1"/>
    <property type="molecule type" value="Genomic_DNA"/>
</dbReference>
<keyword evidence="1" id="KW-1133">Transmembrane helix</keyword>
<name>A0A6J4TV33_9SPHN</name>
<gene>
    <name evidence="2" type="ORF">AVDCRST_MAG62-2037</name>
</gene>
<dbReference type="InterPro" id="IPR018719">
    <property type="entry name" value="DUF2243_membrane"/>
</dbReference>
<organism evidence="2">
    <name type="scientific">uncultured Sphingomonas sp</name>
    <dbReference type="NCBI Taxonomy" id="158754"/>
    <lineage>
        <taxon>Bacteria</taxon>
        <taxon>Pseudomonadati</taxon>
        <taxon>Pseudomonadota</taxon>
        <taxon>Alphaproteobacteria</taxon>
        <taxon>Sphingomonadales</taxon>
        <taxon>Sphingomonadaceae</taxon>
        <taxon>Sphingomonas</taxon>
        <taxon>environmental samples</taxon>
    </lineage>
</organism>
<dbReference type="Pfam" id="PF10002">
    <property type="entry name" value="DUF2243"/>
    <property type="match status" value="1"/>
</dbReference>
<protein>
    <submittedName>
        <fullName evidence="2">Uncharacterized protein</fullName>
    </submittedName>
</protein>
<feature type="transmembrane region" description="Helical" evidence="1">
    <location>
        <begin position="84"/>
        <end position="107"/>
    </location>
</feature>
<evidence type="ECO:0000313" key="2">
    <source>
        <dbReference type="EMBL" id="CAA9532747.1"/>
    </source>
</evidence>
<sequence>MLSLVPGAGDLRAQILWDGLFHVLMYVLATVGIAGLWRAGSERIERRQLGVLLLIGFGIWQVVDVVFFHWILGIHRIRVDRPDPLLWDLGWLVVVGGPPFLLAALLARKETSAASLRNAPPLLLALTLGTAATGWWALQGPPNQRFTTVVFQRGMDEPAMASALAASGASIVGGAPFEGVWIVALDPGAGWQLYRRGALFVAGNGAPAGCSAWAIA</sequence>
<feature type="transmembrane region" description="Helical" evidence="1">
    <location>
        <begin position="119"/>
        <end position="138"/>
    </location>
</feature>
<dbReference type="AlphaFoldDB" id="A0A6J4TV33"/>
<keyword evidence="1" id="KW-0472">Membrane</keyword>
<reference evidence="2" key="1">
    <citation type="submission" date="2020-02" db="EMBL/GenBank/DDBJ databases">
        <authorList>
            <person name="Meier V. D."/>
        </authorList>
    </citation>
    <scope>NUCLEOTIDE SEQUENCE</scope>
    <source>
        <strain evidence="2">AVDCRST_MAG62</strain>
    </source>
</reference>